<dbReference type="Proteomes" id="UP000009168">
    <property type="component" value="Unassembled WGS sequence"/>
</dbReference>
<evidence type="ECO:0000313" key="2">
    <source>
        <dbReference type="Proteomes" id="UP000009168"/>
    </source>
</evidence>
<accession>Q23QQ3</accession>
<dbReference type="EMBL" id="GG662647">
    <property type="protein sequence ID" value="EAR98835.2"/>
    <property type="molecule type" value="Genomic_DNA"/>
</dbReference>
<dbReference type="KEGG" id="tet:TTHERM_00252290"/>
<organism evidence="1 2">
    <name type="scientific">Tetrahymena thermophila (strain SB210)</name>
    <dbReference type="NCBI Taxonomy" id="312017"/>
    <lineage>
        <taxon>Eukaryota</taxon>
        <taxon>Sar</taxon>
        <taxon>Alveolata</taxon>
        <taxon>Ciliophora</taxon>
        <taxon>Intramacronucleata</taxon>
        <taxon>Oligohymenophorea</taxon>
        <taxon>Hymenostomatida</taxon>
        <taxon>Tetrahymenina</taxon>
        <taxon>Tetrahymenidae</taxon>
        <taxon>Tetrahymena</taxon>
    </lineage>
</organism>
<proteinExistence type="predicted"/>
<keyword evidence="2" id="KW-1185">Reference proteome</keyword>
<sequence>MVSFPQQIELNYFPQDIECFYKIGTTEHLSTPCEYNSKCEVYIKVRNIVKGESSVAIGPIQNPNNISGTSFFRLCILYNDYATECNDQFGKVYFGRKPGKDIYKFQTQLNSINTHIQMYKN</sequence>
<protein>
    <submittedName>
        <fullName evidence="1">Uncharacterized protein</fullName>
    </submittedName>
</protein>
<dbReference type="AlphaFoldDB" id="Q23QQ3"/>
<dbReference type="InParanoid" id="Q23QQ3"/>
<reference evidence="2" key="1">
    <citation type="journal article" date="2006" name="PLoS Biol.">
        <title>Macronuclear genome sequence of the ciliate Tetrahymena thermophila, a model eukaryote.</title>
        <authorList>
            <person name="Eisen J.A."/>
            <person name="Coyne R.S."/>
            <person name="Wu M."/>
            <person name="Wu D."/>
            <person name="Thiagarajan M."/>
            <person name="Wortman J.R."/>
            <person name="Badger J.H."/>
            <person name="Ren Q."/>
            <person name="Amedeo P."/>
            <person name="Jones K.M."/>
            <person name="Tallon L.J."/>
            <person name="Delcher A.L."/>
            <person name="Salzberg S.L."/>
            <person name="Silva J.C."/>
            <person name="Haas B.J."/>
            <person name="Majoros W.H."/>
            <person name="Farzad M."/>
            <person name="Carlton J.M."/>
            <person name="Smith R.K. Jr."/>
            <person name="Garg J."/>
            <person name="Pearlman R.E."/>
            <person name="Karrer K.M."/>
            <person name="Sun L."/>
            <person name="Manning G."/>
            <person name="Elde N.C."/>
            <person name="Turkewitz A.P."/>
            <person name="Asai D.J."/>
            <person name="Wilkes D.E."/>
            <person name="Wang Y."/>
            <person name="Cai H."/>
            <person name="Collins K."/>
            <person name="Stewart B.A."/>
            <person name="Lee S.R."/>
            <person name="Wilamowska K."/>
            <person name="Weinberg Z."/>
            <person name="Ruzzo W.L."/>
            <person name="Wloga D."/>
            <person name="Gaertig J."/>
            <person name="Frankel J."/>
            <person name="Tsao C.-C."/>
            <person name="Gorovsky M.A."/>
            <person name="Keeling P.J."/>
            <person name="Waller R.F."/>
            <person name="Patron N.J."/>
            <person name="Cherry J.M."/>
            <person name="Stover N.A."/>
            <person name="Krieger C.J."/>
            <person name="del Toro C."/>
            <person name="Ryder H.F."/>
            <person name="Williamson S.C."/>
            <person name="Barbeau R.A."/>
            <person name="Hamilton E.P."/>
            <person name="Orias E."/>
        </authorList>
    </citation>
    <scope>NUCLEOTIDE SEQUENCE [LARGE SCALE GENOMIC DNA]</scope>
    <source>
        <strain evidence="2">SB210</strain>
    </source>
</reference>
<gene>
    <name evidence="1" type="ORF">TTHERM_00252290</name>
</gene>
<dbReference type="GeneID" id="7835686"/>
<evidence type="ECO:0000313" key="1">
    <source>
        <dbReference type="EMBL" id="EAR98835.2"/>
    </source>
</evidence>
<dbReference type="RefSeq" id="XP_001019080.2">
    <property type="nucleotide sequence ID" value="XM_001019080.2"/>
</dbReference>
<dbReference type="HOGENOM" id="CLU_222875_0_0_1"/>
<name>Q23QQ3_TETTS</name>